<protein>
    <submittedName>
        <fullName evidence="6">Ankyrin repeat domain-containing protein</fullName>
    </submittedName>
</protein>
<dbReference type="OrthoDB" id="671583at2"/>
<keyword evidence="5" id="KW-0472">Membrane</keyword>
<reference evidence="6 7" key="1">
    <citation type="submission" date="2018-09" db="EMBL/GenBank/DDBJ databases">
        <title>Phylogeny of the Shewanellaceae, and recommendation for two new genera, Pseudoshewanella and Parashewanella.</title>
        <authorList>
            <person name="Wang G."/>
        </authorList>
    </citation>
    <scope>NUCLEOTIDE SEQUENCE [LARGE SCALE GENOMIC DNA]</scope>
    <source>
        <strain evidence="6 7">C51</strain>
    </source>
</reference>
<feature type="repeat" description="ANK" evidence="3">
    <location>
        <begin position="421"/>
        <end position="453"/>
    </location>
</feature>
<keyword evidence="5" id="KW-1133">Transmembrane helix</keyword>
<organism evidence="6 7">
    <name type="scientific">Parashewanella curva</name>
    <dbReference type="NCBI Taxonomy" id="2338552"/>
    <lineage>
        <taxon>Bacteria</taxon>
        <taxon>Pseudomonadati</taxon>
        <taxon>Pseudomonadota</taxon>
        <taxon>Gammaproteobacteria</taxon>
        <taxon>Alteromonadales</taxon>
        <taxon>Shewanellaceae</taxon>
        <taxon>Parashewanella</taxon>
    </lineage>
</organism>
<dbReference type="PANTHER" id="PTHR24198:SF165">
    <property type="entry name" value="ANKYRIN REPEAT-CONTAINING PROTEIN-RELATED"/>
    <property type="match status" value="1"/>
</dbReference>
<comment type="caution">
    <text evidence="6">The sequence shown here is derived from an EMBL/GenBank/DDBJ whole genome shotgun (WGS) entry which is preliminary data.</text>
</comment>
<evidence type="ECO:0000256" key="2">
    <source>
        <dbReference type="ARBA" id="ARBA00023043"/>
    </source>
</evidence>
<keyword evidence="1" id="KW-0677">Repeat</keyword>
<evidence type="ECO:0000313" key="6">
    <source>
        <dbReference type="EMBL" id="RLV58258.1"/>
    </source>
</evidence>
<keyword evidence="2 3" id="KW-0040">ANK repeat</keyword>
<dbReference type="InterPro" id="IPR002110">
    <property type="entry name" value="Ankyrin_rpt"/>
</dbReference>
<dbReference type="GO" id="GO:0005737">
    <property type="term" value="C:cytoplasm"/>
    <property type="evidence" value="ECO:0007669"/>
    <property type="project" value="TreeGrafter"/>
</dbReference>
<feature type="repeat" description="ANK" evidence="3">
    <location>
        <begin position="388"/>
        <end position="420"/>
    </location>
</feature>
<dbReference type="Gene3D" id="1.25.40.20">
    <property type="entry name" value="Ankyrin repeat-containing domain"/>
    <property type="match status" value="1"/>
</dbReference>
<dbReference type="PANTHER" id="PTHR24198">
    <property type="entry name" value="ANKYRIN REPEAT AND PROTEIN KINASE DOMAIN-CONTAINING PROTEIN"/>
    <property type="match status" value="1"/>
</dbReference>
<dbReference type="Proteomes" id="UP000281474">
    <property type="component" value="Unassembled WGS sequence"/>
</dbReference>
<evidence type="ECO:0000256" key="3">
    <source>
        <dbReference type="PROSITE-ProRule" id="PRU00023"/>
    </source>
</evidence>
<evidence type="ECO:0000256" key="4">
    <source>
        <dbReference type="SAM" id="MobiDB-lite"/>
    </source>
</evidence>
<evidence type="ECO:0000256" key="5">
    <source>
        <dbReference type="SAM" id="Phobius"/>
    </source>
</evidence>
<dbReference type="Pfam" id="PF12796">
    <property type="entry name" value="Ank_2"/>
    <property type="match status" value="1"/>
</dbReference>
<evidence type="ECO:0000256" key="1">
    <source>
        <dbReference type="ARBA" id="ARBA00022737"/>
    </source>
</evidence>
<dbReference type="EMBL" id="QZEI01000085">
    <property type="protein sequence ID" value="RLV58258.1"/>
    <property type="molecule type" value="Genomic_DNA"/>
</dbReference>
<dbReference type="RefSeq" id="WP_121840439.1">
    <property type="nucleotide sequence ID" value="NZ_ML014834.1"/>
</dbReference>
<gene>
    <name evidence="6" type="ORF">D5018_18310</name>
</gene>
<feature type="region of interest" description="Disordered" evidence="4">
    <location>
        <begin position="467"/>
        <end position="492"/>
    </location>
</feature>
<dbReference type="SMART" id="SM00248">
    <property type="entry name" value="ANK"/>
    <property type="match status" value="4"/>
</dbReference>
<dbReference type="InterPro" id="IPR036770">
    <property type="entry name" value="Ankyrin_rpt-contain_sf"/>
</dbReference>
<dbReference type="SUPFAM" id="SSF48403">
    <property type="entry name" value="Ankyrin repeat"/>
    <property type="match status" value="1"/>
</dbReference>
<feature type="transmembrane region" description="Helical" evidence="5">
    <location>
        <begin position="171"/>
        <end position="196"/>
    </location>
</feature>
<sequence length="492" mass="52326">MNSSNVNVQNAGGLGLQAIHNSLANSQVTVCQGGSAEFRNNSAANSHIKVQDRGRALFTGNAADGATIIASGASVVVLDEYTASPNLTLCHNAKVVNLSGHDIFNELSFEKKVIVGSNQALDKNCQPILPPLPTTSLPTPSATAIKANPTVKPSVASEVPPTAEAVNVGGIVAGVVVLSGVTITVLAATGAIICYVKREAIAEMIERFRERGVEINEQQAKEVIEGVAINIAKQTHPEVFESQQSSEQQGAAVKTKPAQKTVTISLKQLEEGLSEVCKIAEDAAGKASEEVGEIMRQAAHDLNVKPTAYSEPVVQEDKSFTGVEPLPAAEVTAKTEVVRSIKGLTNKHASDLLSACANGKLSELQRLIKSLPSEFNVRLLLQHAPTGDWVSLLHIASAAGKSDIVEYLIGLNANVNSVSRNEFTPLYLAVWNKRAEVVKQLLKANADINRKTNGKTPLELAEEQNDDAITALLKNKQPQSHSHKDSHLGKRK</sequence>
<evidence type="ECO:0000313" key="7">
    <source>
        <dbReference type="Proteomes" id="UP000281474"/>
    </source>
</evidence>
<dbReference type="PROSITE" id="PS50297">
    <property type="entry name" value="ANK_REP_REGION"/>
    <property type="match status" value="2"/>
</dbReference>
<accession>A0A3L8PV07</accession>
<keyword evidence="7" id="KW-1185">Reference proteome</keyword>
<dbReference type="AlphaFoldDB" id="A0A3L8PV07"/>
<keyword evidence="5" id="KW-0812">Transmembrane</keyword>
<name>A0A3L8PV07_9GAMM</name>
<dbReference type="PROSITE" id="PS50088">
    <property type="entry name" value="ANK_REPEAT"/>
    <property type="match status" value="2"/>
</dbReference>
<feature type="compositionally biased region" description="Basic and acidic residues" evidence="4">
    <location>
        <begin position="482"/>
        <end position="492"/>
    </location>
</feature>
<proteinExistence type="predicted"/>